<dbReference type="GO" id="GO:0003697">
    <property type="term" value="F:single-stranded DNA binding"/>
    <property type="evidence" value="ECO:0007669"/>
    <property type="project" value="InterPro"/>
</dbReference>
<evidence type="ECO:0000313" key="4">
    <source>
        <dbReference type="Proteomes" id="UP000705867"/>
    </source>
</evidence>
<dbReference type="EMBL" id="JAIOIV010000015">
    <property type="protein sequence ID" value="MBZ0154897.1"/>
    <property type="molecule type" value="Genomic_DNA"/>
</dbReference>
<name>A0A953J7X9_9BACT</name>
<reference evidence="3" key="1">
    <citation type="journal article" date="2021" name="bioRxiv">
        <title>Unraveling nitrogen, sulfur and carbon metabolic pathways and microbial community transcriptional responses to substrate deprivation and toxicity stresses in a bioreactor mimicking anoxic brackish coastal sediment conditions.</title>
        <authorList>
            <person name="Martins P.D."/>
            <person name="Echeveste M.J."/>
            <person name="Arshad A."/>
            <person name="Kurth J."/>
            <person name="Ouboter H."/>
            <person name="Jetten M.S.M."/>
            <person name="Welte C.U."/>
        </authorList>
    </citation>
    <scope>NUCLEOTIDE SEQUENCE</scope>
    <source>
        <strain evidence="3">MAG_39</strain>
    </source>
</reference>
<proteinExistence type="predicted"/>
<feature type="domain" description="N-terminal" evidence="1">
    <location>
        <begin position="2"/>
        <end position="113"/>
    </location>
</feature>
<accession>A0A953J7X9</accession>
<dbReference type="PIRSF" id="PIRSF037112">
    <property type="entry name" value="Antirestriction_ArdC"/>
    <property type="match status" value="1"/>
</dbReference>
<dbReference type="Pfam" id="PF08401">
    <property type="entry name" value="ArdcN"/>
    <property type="match status" value="1"/>
</dbReference>
<evidence type="ECO:0000313" key="3">
    <source>
        <dbReference type="EMBL" id="MBZ0154897.1"/>
    </source>
</evidence>
<dbReference type="InterPro" id="IPR041459">
    <property type="entry name" value="MPTase-PolyVal"/>
</dbReference>
<feature type="domain" description="Polyvalent protein metallopeptidase" evidence="2">
    <location>
        <begin position="146"/>
        <end position="262"/>
    </location>
</feature>
<dbReference type="AlphaFoldDB" id="A0A953J7X9"/>
<dbReference type="InterPro" id="IPR013610">
    <property type="entry name" value="ArdC_N"/>
</dbReference>
<dbReference type="Proteomes" id="UP000705867">
    <property type="component" value="Unassembled WGS sequence"/>
</dbReference>
<organism evidence="3 4">
    <name type="scientific">Candidatus Nitrobium versatile</name>
    <dbReference type="NCBI Taxonomy" id="2884831"/>
    <lineage>
        <taxon>Bacteria</taxon>
        <taxon>Pseudomonadati</taxon>
        <taxon>Nitrospirota</taxon>
        <taxon>Nitrospiria</taxon>
        <taxon>Nitrospirales</taxon>
        <taxon>Nitrospiraceae</taxon>
        <taxon>Candidatus Nitrobium</taxon>
    </lineage>
</organism>
<comment type="caution">
    <text evidence="3">The sequence shown here is derived from an EMBL/GenBank/DDBJ whole genome shotgun (WGS) entry which is preliminary data.</text>
</comment>
<dbReference type="Pfam" id="PF18818">
    <property type="entry name" value="MPTase-PolyVal"/>
    <property type="match status" value="1"/>
</dbReference>
<evidence type="ECO:0000259" key="2">
    <source>
        <dbReference type="Pfam" id="PF18818"/>
    </source>
</evidence>
<evidence type="ECO:0000259" key="1">
    <source>
        <dbReference type="Pfam" id="PF08401"/>
    </source>
</evidence>
<sequence length="279" mass="32255">MNVYDIITERILSKMEAGIIPWRKPWVNMELPKNYLTKREYRGINLFILNMAGHTSPYWLTFKQVKDCKGHVKMSEQATPIVYWTIIEKPDTDNTDIGKEPEKTPILRYYNVFNLDQTSGIQEPVSEREESKPCERIILNMPQSPKILHGGNKAFYSVKEDYVKLPACGQFEKLEFYYDVLFHELVHCTGHASRLNRPSLMDNNNFGSEIYGYEELTAEFGAAYLCGYAGIERQTLDNSTSYLQSWKEKIQADKKLLIRAASAAQKAVDFILNRKGEQE</sequence>
<dbReference type="InterPro" id="IPR017113">
    <property type="entry name" value="Antirestriction_ArdC"/>
</dbReference>
<protein>
    <submittedName>
        <fullName evidence="3">SsDNA-binding domain-containing protein</fullName>
    </submittedName>
</protein>
<reference evidence="3" key="2">
    <citation type="submission" date="2021-08" db="EMBL/GenBank/DDBJ databases">
        <authorList>
            <person name="Dalcin Martins P."/>
        </authorList>
    </citation>
    <scope>NUCLEOTIDE SEQUENCE</scope>
    <source>
        <strain evidence="3">MAG_39</strain>
    </source>
</reference>
<gene>
    <name evidence="3" type="ORF">K8I29_01620</name>
</gene>